<dbReference type="Proteomes" id="UP000613740">
    <property type="component" value="Unassembled WGS sequence"/>
</dbReference>
<evidence type="ECO:0000256" key="3">
    <source>
        <dbReference type="ARBA" id="ARBA00022827"/>
    </source>
</evidence>
<sequence length="370" mass="37950">MATKPRVLIIGGGFAGVTLAKKASAYADVTIVDPKSYIELTWATVRGIVDPQVAAQSVIDYKDIPGMGRFVQASVTSLSAKSAVLSTGETLAFDYAAVCSGSSYADPAFKSTASTSREQRLAEMKALTEDIKAAKSIVVVGGGPAGVEVAAEIVKAHAGKAVTLVHPGAQLLNGTPAKAGAAAKKWLEGHRVTVLLNTSVQGKPEGHGPASLSLEGKDGGSSLAADMVLWCAGARPNTGFLRGGELEGCLTENGSIKVLPSLQVEGQPHMFALGDCTNVPEAKLGYLATEHGKLVAVSLKTLIGSKPGSPAPKLGAWKPNMGNQVMIVSLGRGDGVCRMNGNVCGGCLPTNIKSKGLFVADYRKQLGVAA</sequence>
<dbReference type="Pfam" id="PF07992">
    <property type="entry name" value="Pyr_redox_2"/>
    <property type="match status" value="1"/>
</dbReference>
<evidence type="ECO:0000313" key="7">
    <source>
        <dbReference type="EMBL" id="KAG2438421.1"/>
    </source>
</evidence>
<organism evidence="7 8">
    <name type="scientific">Chlamydomonas schloesseri</name>
    <dbReference type="NCBI Taxonomy" id="2026947"/>
    <lineage>
        <taxon>Eukaryota</taxon>
        <taxon>Viridiplantae</taxon>
        <taxon>Chlorophyta</taxon>
        <taxon>core chlorophytes</taxon>
        <taxon>Chlorophyceae</taxon>
        <taxon>CS clade</taxon>
        <taxon>Chlamydomonadales</taxon>
        <taxon>Chlamydomonadaceae</taxon>
        <taxon>Chlamydomonas</taxon>
    </lineage>
</organism>
<proteinExistence type="inferred from homology"/>
<comment type="function">
    <text evidence="5">Putative FAD-dependent oxidoreductase.</text>
</comment>
<accession>A0A835T6N4</accession>
<keyword evidence="4" id="KW-0560">Oxidoreductase</keyword>
<dbReference type="FunFam" id="3.50.50.100:FF:000006">
    <property type="entry name" value="apoptosis-inducing factor 2"/>
    <property type="match status" value="1"/>
</dbReference>
<evidence type="ECO:0000256" key="1">
    <source>
        <dbReference type="ARBA" id="ARBA00006442"/>
    </source>
</evidence>
<dbReference type="PANTHER" id="PTHR43735:SF3">
    <property type="entry name" value="FERROPTOSIS SUPPRESSOR PROTEIN 1"/>
    <property type="match status" value="1"/>
</dbReference>
<dbReference type="EMBL" id="JAEHOD010000043">
    <property type="protein sequence ID" value="KAG2438421.1"/>
    <property type="molecule type" value="Genomic_DNA"/>
</dbReference>
<dbReference type="AlphaFoldDB" id="A0A835T6N4"/>
<feature type="domain" description="FAD/NAD(P)-binding" evidence="6">
    <location>
        <begin position="6"/>
        <end position="281"/>
    </location>
</feature>
<keyword evidence="8" id="KW-1185">Reference proteome</keyword>
<dbReference type="GO" id="GO:0004174">
    <property type="term" value="F:electron-transferring-flavoprotein dehydrogenase activity"/>
    <property type="evidence" value="ECO:0007669"/>
    <property type="project" value="TreeGrafter"/>
</dbReference>
<evidence type="ECO:0000256" key="4">
    <source>
        <dbReference type="ARBA" id="ARBA00023002"/>
    </source>
</evidence>
<evidence type="ECO:0000313" key="8">
    <source>
        <dbReference type="Proteomes" id="UP000613740"/>
    </source>
</evidence>
<keyword evidence="2" id="KW-0285">Flavoprotein</keyword>
<keyword evidence="3" id="KW-0274">FAD</keyword>
<dbReference type="SUPFAM" id="SSF51905">
    <property type="entry name" value="FAD/NAD(P)-binding domain"/>
    <property type="match status" value="1"/>
</dbReference>
<evidence type="ECO:0000256" key="2">
    <source>
        <dbReference type="ARBA" id="ARBA00022630"/>
    </source>
</evidence>
<comment type="similarity">
    <text evidence="1">Belongs to the FAD-dependent oxidoreductase family.</text>
</comment>
<dbReference type="InterPro" id="IPR036188">
    <property type="entry name" value="FAD/NAD-bd_sf"/>
</dbReference>
<dbReference type="PRINTS" id="PR00411">
    <property type="entry name" value="PNDRDTASEI"/>
</dbReference>
<dbReference type="PRINTS" id="PR00368">
    <property type="entry name" value="FADPNR"/>
</dbReference>
<dbReference type="GO" id="GO:0050660">
    <property type="term" value="F:flavin adenine dinucleotide binding"/>
    <property type="evidence" value="ECO:0007669"/>
    <property type="project" value="TreeGrafter"/>
</dbReference>
<dbReference type="PANTHER" id="PTHR43735">
    <property type="entry name" value="APOPTOSIS-INDUCING FACTOR 1"/>
    <property type="match status" value="1"/>
</dbReference>
<dbReference type="OrthoDB" id="202203at2759"/>
<gene>
    <name evidence="7" type="ORF">HYH02_010876</name>
</gene>
<protein>
    <recommendedName>
        <fullName evidence="6">FAD/NAD(P)-binding domain-containing protein</fullName>
    </recommendedName>
</protein>
<evidence type="ECO:0000256" key="5">
    <source>
        <dbReference type="ARBA" id="ARBA00057036"/>
    </source>
</evidence>
<reference evidence="7" key="1">
    <citation type="journal article" date="2020" name="bioRxiv">
        <title>Comparative genomics of Chlamydomonas.</title>
        <authorList>
            <person name="Craig R.J."/>
            <person name="Hasan A.R."/>
            <person name="Ness R.W."/>
            <person name="Keightley P.D."/>
        </authorList>
    </citation>
    <scope>NUCLEOTIDE SEQUENCE</scope>
    <source>
        <strain evidence="7">CCAP 11/173</strain>
    </source>
</reference>
<dbReference type="Gene3D" id="3.50.50.100">
    <property type="match status" value="1"/>
</dbReference>
<evidence type="ECO:0000259" key="6">
    <source>
        <dbReference type="Pfam" id="PF07992"/>
    </source>
</evidence>
<dbReference type="InterPro" id="IPR023753">
    <property type="entry name" value="FAD/NAD-binding_dom"/>
</dbReference>
<dbReference type="GO" id="GO:0005737">
    <property type="term" value="C:cytoplasm"/>
    <property type="evidence" value="ECO:0007669"/>
    <property type="project" value="TreeGrafter"/>
</dbReference>
<name>A0A835T6N4_9CHLO</name>
<comment type="caution">
    <text evidence="7">The sequence shown here is derived from an EMBL/GenBank/DDBJ whole genome shotgun (WGS) entry which is preliminary data.</text>
</comment>